<evidence type="ECO:0000313" key="2">
    <source>
        <dbReference type="Proteomes" id="UP001139369"/>
    </source>
</evidence>
<dbReference type="RefSeq" id="WP_242179667.1">
    <property type="nucleotide sequence ID" value="NZ_JAKQYM010000036.1"/>
</dbReference>
<dbReference type="Proteomes" id="UP001139369">
    <property type="component" value="Unassembled WGS sequence"/>
</dbReference>
<dbReference type="EMBL" id="JAKQYM010000036">
    <property type="protein sequence ID" value="MCI2230514.1"/>
    <property type="molecule type" value="Genomic_DNA"/>
</dbReference>
<sequence length="47" mass="5875">MSNKRKGQLTTDSEWRKHLRKIGKRFFWKGERLAEKKMIDKELRRKE</sequence>
<reference evidence="1" key="1">
    <citation type="submission" date="2022-02" db="EMBL/GenBank/DDBJ databases">
        <title>Polaribacter sp. MSW13, isolated from seawater.</title>
        <authorList>
            <person name="Kristyanto S."/>
            <person name="Jung J."/>
            <person name="Jeon C.O."/>
        </authorList>
    </citation>
    <scope>NUCLEOTIDE SEQUENCE</scope>
    <source>
        <strain evidence="1">MSW13</strain>
    </source>
</reference>
<proteinExistence type="predicted"/>
<organism evidence="1 2">
    <name type="scientific">Polaribacter marinus</name>
    <dbReference type="NCBI Taxonomy" id="2916838"/>
    <lineage>
        <taxon>Bacteria</taxon>
        <taxon>Pseudomonadati</taxon>
        <taxon>Bacteroidota</taxon>
        <taxon>Flavobacteriia</taxon>
        <taxon>Flavobacteriales</taxon>
        <taxon>Flavobacteriaceae</taxon>
    </lineage>
</organism>
<gene>
    <name evidence="1" type="ORF">MC378_15165</name>
</gene>
<name>A0A9X1VPQ9_9FLAO</name>
<keyword evidence="2" id="KW-1185">Reference proteome</keyword>
<protein>
    <submittedName>
        <fullName evidence="1">Uncharacterized protein</fullName>
    </submittedName>
</protein>
<comment type="caution">
    <text evidence="1">The sequence shown here is derived from an EMBL/GenBank/DDBJ whole genome shotgun (WGS) entry which is preliminary data.</text>
</comment>
<evidence type="ECO:0000313" key="1">
    <source>
        <dbReference type="EMBL" id="MCI2230514.1"/>
    </source>
</evidence>
<accession>A0A9X1VPQ9</accession>
<dbReference type="AlphaFoldDB" id="A0A9X1VPQ9"/>